<gene>
    <name evidence="2" type="ORF">AKO1_006078</name>
</gene>
<dbReference type="AlphaFoldDB" id="A0AAW2YHW2"/>
<protein>
    <submittedName>
        <fullName evidence="2">Col27a1a</fullName>
    </submittedName>
</protein>
<evidence type="ECO:0000313" key="2">
    <source>
        <dbReference type="EMBL" id="KAL0476578.1"/>
    </source>
</evidence>
<feature type="compositionally biased region" description="Basic and acidic residues" evidence="1">
    <location>
        <begin position="387"/>
        <end position="397"/>
    </location>
</feature>
<keyword evidence="3" id="KW-1185">Reference proteome</keyword>
<organism evidence="2 3">
    <name type="scientific">Acrasis kona</name>
    <dbReference type="NCBI Taxonomy" id="1008807"/>
    <lineage>
        <taxon>Eukaryota</taxon>
        <taxon>Discoba</taxon>
        <taxon>Heterolobosea</taxon>
        <taxon>Tetramitia</taxon>
        <taxon>Eutetramitia</taxon>
        <taxon>Acrasidae</taxon>
        <taxon>Acrasis</taxon>
    </lineage>
</organism>
<proteinExistence type="predicted"/>
<evidence type="ECO:0000256" key="1">
    <source>
        <dbReference type="SAM" id="MobiDB-lite"/>
    </source>
</evidence>
<accession>A0AAW2YHW2</accession>
<feature type="compositionally biased region" description="Basic and acidic residues" evidence="1">
    <location>
        <begin position="132"/>
        <end position="141"/>
    </location>
</feature>
<evidence type="ECO:0000313" key="3">
    <source>
        <dbReference type="Proteomes" id="UP001431209"/>
    </source>
</evidence>
<dbReference type="EMBL" id="JAOPGA020000059">
    <property type="protein sequence ID" value="KAL0476578.1"/>
    <property type="molecule type" value="Genomic_DNA"/>
</dbReference>
<dbReference type="Proteomes" id="UP001431209">
    <property type="component" value="Unassembled WGS sequence"/>
</dbReference>
<feature type="compositionally biased region" description="Polar residues" evidence="1">
    <location>
        <begin position="143"/>
        <end position="157"/>
    </location>
</feature>
<feature type="compositionally biased region" description="Polar residues" evidence="1">
    <location>
        <begin position="242"/>
        <end position="270"/>
    </location>
</feature>
<feature type="region of interest" description="Disordered" evidence="1">
    <location>
        <begin position="132"/>
        <end position="157"/>
    </location>
</feature>
<sequence>MNDGYFNNMQQIQYVQHIPNSQYYVQQPTYISVPNTQVFLVPNYIGYTDAPIVAQPMVSYVQPHHYQTQQPFNNGHLLLHHTNQSSLTHYESNMVDIEQKLERRSKEMEQLLGICSTNKQVHNNVTKIEECPDQEPFRPDLNKSVTPTEMSPFTPPTENTIIECIDVCDDDDNVADDHHQHQQPEEEHVEYTVIDSDDDEADIIEDDEANMDEADMEVNDLTAQKHLLIDMNQPTTPVHYQNTKTPITPNKPIMTSPQKINNTPITPNTHSPHSPKKPSIPKRSLQHSQASASKRTRTSPEVNHMIENETDPKPHYVPNTSLLVNPLTKKIKPITGYIKNQIKNNMNIIFLKRNMKLRKNKKQKRRREMIKHYEHIMSVITNQKNSKSNEQHPIEKKSTRRVKPTHIVDSIAKKNSIPIPKLTIKKASLTKITPAAQQQSIEDKERNSNTVVASDSLLNGNASNAIITFKDSPLPPKNQQDNVPATFSNLFNALDHYYASNSGHHVQPLSSSQSISVDETLRGTARKQLFDLNHLQINVKNDLFINKTCDDNAKQMTRIVVNEPRDDHDDLLDLVDVIFNQ</sequence>
<name>A0AAW2YHW2_9EUKA</name>
<comment type="caution">
    <text evidence="2">The sequence shown here is derived from an EMBL/GenBank/DDBJ whole genome shotgun (WGS) entry which is preliminary data.</text>
</comment>
<feature type="region of interest" description="Disordered" evidence="1">
    <location>
        <begin position="242"/>
        <end position="302"/>
    </location>
</feature>
<reference evidence="2 3" key="1">
    <citation type="submission" date="2024-03" db="EMBL/GenBank/DDBJ databases">
        <title>The Acrasis kona genome and developmental transcriptomes reveal deep origins of eukaryotic multicellular pathways.</title>
        <authorList>
            <person name="Sheikh S."/>
            <person name="Fu C.-J."/>
            <person name="Brown M.W."/>
            <person name="Baldauf S.L."/>
        </authorList>
    </citation>
    <scope>NUCLEOTIDE SEQUENCE [LARGE SCALE GENOMIC DNA]</scope>
    <source>
        <strain evidence="2 3">ATCC MYA-3509</strain>
    </source>
</reference>
<feature type="region of interest" description="Disordered" evidence="1">
    <location>
        <begin position="383"/>
        <end position="402"/>
    </location>
</feature>